<reference evidence="3" key="1">
    <citation type="journal article" date="2023" name="Science">
        <title>Genome structures resolve the early diversification of teleost fishes.</title>
        <authorList>
            <person name="Parey E."/>
            <person name="Louis A."/>
            <person name="Montfort J."/>
            <person name="Bouchez O."/>
            <person name="Roques C."/>
            <person name="Iampietro C."/>
            <person name="Lluch J."/>
            <person name="Castinel A."/>
            <person name="Donnadieu C."/>
            <person name="Desvignes T."/>
            <person name="Floi Bucao C."/>
            <person name="Jouanno E."/>
            <person name="Wen M."/>
            <person name="Mejri S."/>
            <person name="Dirks R."/>
            <person name="Jansen H."/>
            <person name="Henkel C."/>
            <person name="Chen W.J."/>
            <person name="Zahm M."/>
            <person name="Cabau C."/>
            <person name="Klopp C."/>
            <person name="Thompson A.W."/>
            <person name="Robinson-Rechavi M."/>
            <person name="Braasch I."/>
            <person name="Lecointre G."/>
            <person name="Bobe J."/>
            <person name="Postlethwait J.H."/>
            <person name="Berthelot C."/>
            <person name="Roest Crollius H."/>
            <person name="Guiguen Y."/>
        </authorList>
    </citation>
    <scope>NUCLEOTIDE SEQUENCE</scope>
    <source>
        <strain evidence="3">Concon-B</strain>
    </source>
</reference>
<dbReference type="GO" id="GO:0005813">
    <property type="term" value="C:centrosome"/>
    <property type="evidence" value="ECO:0007669"/>
    <property type="project" value="TreeGrafter"/>
</dbReference>
<feature type="coiled-coil region" evidence="1">
    <location>
        <begin position="189"/>
        <end position="309"/>
    </location>
</feature>
<dbReference type="InterPro" id="IPR055289">
    <property type="entry name" value="OFD1"/>
</dbReference>
<dbReference type="Gene3D" id="1.20.960.40">
    <property type="match status" value="1"/>
</dbReference>
<evidence type="ECO:0000313" key="3">
    <source>
        <dbReference type="EMBL" id="KAJ8256033.1"/>
    </source>
</evidence>
<keyword evidence="1" id="KW-0175">Coiled coil</keyword>
<dbReference type="GO" id="GO:0060287">
    <property type="term" value="P:epithelial cilium movement involved in determination of left/right asymmetry"/>
    <property type="evidence" value="ECO:0007669"/>
    <property type="project" value="TreeGrafter"/>
</dbReference>
<name>A0A9Q1D2I7_CONCO</name>
<dbReference type="InterPro" id="IPR006594">
    <property type="entry name" value="LisH"/>
</dbReference>
<feature type="region of interest" description="Disordered" evidence="2">
    <location>
        <begin position="721"/>
        <end position="995"/>
    </location>
</feature>
<dbReference type="AlphaFoldDB" id="A0A9Q1D2I7"/>
<dbReference type="OrthoDB" id="206339at2759"/>
<dbReference type="PROSITE" id="PS50896">
    <property type="entry name" value="LISH"/>
    <property type="match status" value="1"/>
</dbReference>
<dbReference type="EMBL" id="JAFJMO010000015">
    <property type="protein sequence ID" value="KAJ8256033.1"/>
    <property type="molecule type" value="Genomic_DNA"/>
</dbReference>
<feature type="compositionally biased region" description="Low complexity" evidence="2">
    <location>
        <begin position="742"/>
        <end position="755"/>
    </location>
</feature>
<evidence type="ECO:0000256" key="1">
    <source>
        <dbReference type="SAM" id="Coils"/>
    </source>
</evidence>
<protein>
    <recommendedName>
        <fullName evidence="5">LisH domain-containing protein</fullName>
    </recommendedName>
</protein>
<dbReference type="GO" id="GO:0036064">
    <property type="term" value="C:ciliary basal body"/>
    <property type="evidence" value="ECO:0007669"/>
    <property type="project" value="TreeGrafter"/>
</dbReference>
<evidence type="ECO:0008006" key="5">
    <source>
        <dbReference type="Google" id="ProtNLM"/>
    </source>
</evidence>
<sequence length="995" mass="113885">MSGVKEEVISSDEMRKRLYKTFKNRGVLDTLKTQLRNQLIHELKHPVLSKEGPVRPLLPDPESVLFAASNSMVADHLQSAGYEYTLSVFYPESGLDKSNAFSSRDLLQLMKISPQSSFYKSLASSIQNDNQKGFLMKLLIELSDHHAQRERCHAHTQTSTSPPYRESLVEKMQVIDEEYAAMQHKGQRWESLEAKMAEFRKDAQAQAEEEMKAKLQHFKDVELAKMRLEEQEKCRKEVQELRKDSERTHQLKSQALISREKNAIERLQKQQEIEEKEIYMQRQLVLKEIEALRNREADLRQRTEAFEKACKLQQDNTRTTEELLGRRELAVKTLEETYDQKLKNELTRHQLDLKEEYLQRTQKVTEDEKKNKEEKLRLQRDASSIEAKTEDHMRACAELQRLQVSQETTLAQVALLTQQNQLLKERLEAMSDYPSLKRERVELQAQLRLLKRTLEEVQEENHHLRTDLRKPSQEQMVLQTELRRQQNARTLDQEEFQNQRQILQVQLQTEAGRCAQLKAELAECEDRTQRLTSHADDIKMQLRQTQLALENEVLRCPKPSLVDRSVLELAPDRLVPPDVYVDPAVLPIRAQEPQDVPWPRPPSPAPDGELLAGAKARIRQLEREAESLEEAYRSYQQRALRSALVTFDPVHQARVTFDPVPALFSDFGSSLPFERPSPDCGSSPPRRLSSTPLSVTRRLITHGAQEDAQSPAVTFRGLSPERQLSPIPHSQSSASPTPHSQSGASPSSLPGSPALKSTAREPISSERAQDVLSSSSSSPSPPEKITLDDLTEPSEGLTHIPEPHQDPANQLAEELERGQSPTLTSLTRRSLTPTSPRVRSATPPVVVGSPSDPNPSVHWQEAHQSPSEEGSGPDREDEEEEEREEERKRRQEERQEALERLEQQKLLADQQQEQEVMSALQGGQQEQEQEQEGEELGQDWASSADPLQKYMRLVMQGKSPRKEERVGTPEAEILSEEKENSILAFSHDDPEEDFW</sequence>
<feature type="compositionally biased region" description="Basic and acidic residues" evidence="2">
    <location>
        <begin position="885"/>
        <end position="903"/>
    </location>
</feature>
<feature type="compositionally biased region" description="Acidic residues" evidence="2">
    <location>
        <begin position="875"/>
        <end position="884"/>
    </location>
</feature>
<dbReference type="Proteomes" id="UP001152803">
    <property type="component" value="Unassembled WGS sequence"/>
</dbReference>
<feature type="compositionally biased region" description="Acidic residues" evidence="2">
    <location>
        <begin position="927"/>
        <end position="937"/>
    </location>
</feature>
<proteinExistence type="predicted"/>
<feature type="compositionally biased region" description="Low complexity" evidence="2">
    <location>
        <begin position="820"/>
        <end position="837"/>
    </location>
</feature>
<comment type="caution">
    <text evidence="3">The sequence shown here is derived from an EMBL/GenBank/DDBJ whole genome shotgun (WGS) entry which is preliminary data.</text>
</comment>
<accession>A0A9Q1D2I7</accession>
<feature type="coiled-coil region" evidence="1">
    <location>
        <begin position="611"/>
        <end position="638"/>
    </location>
</feature>
<feature type="coiled-coil region" evidence="1">
    <location>
        <begin position="507"/>
        <end position="534"/>
    </location>
</feature>
<dbReference type="GO" id="GO:0005576">
    <property type="term" value="C:extracellular region"/>
    <property type="evidence" value="ECO:0007669"/>
    <property type="project" value="GOC"/>
</dbReference>
<feature type="compositionally biased region" description="Low complexity" evidence="2">
    <location>
        <begin position="904"/>
        <end position="926"/>
    </location>
</feature>
<gene>
    <name evidence="3" type="ORF">COCON_G00198970</name>
</gene>
<evidence type="ECO:0000256" key="2">
    <source>
        <dbReference type="SAM" id="MobiDB-lite"/>
    </source>
</evidence>
<dbReference type="PANTHER" id="PTHR39063">
    <property type="entry name" value="ORAL-FACIAL-DIGITAL SYNDROME 1 PROTEIN HOMOLOG"/>
    <property type="match status" value="1"/>
</dbReference>
<dbReference type="Pfam" id="PF16045">
    <property type="entry name" value="LisH_2"/>
    <property type="match status" value="1"/>
</dbReference>
<dbReference type="PANTHER" id="PTHR39063:SF1">
    <property type="entry name" value="OFD1 CENTRIOLE AND CENTRIOLAR SATELLITE PROTEIN"/>
    <property type="match status" value="1"/>
</dbReference>
<keyword evidence="4" id="KW-1185">Reference proteome</keyword>
<feature type="coiled-coil region" evidence="1">
    <location>
        <begin position="433"/>
        <end position="467"/>
    </location>
</feature>
<organism evidence="3 4">
    <name type="scientific">Conger conger</name>
    <name type="common">Conger eel</name>
    <name type="synonym">Muraena conger</name>
    <dbReference type="NCBI Taxonomy" id="82655"/>
    <lineage>
        <taxon>Eukaryota</taxon>
        <taxon>Metazoa</taxon>
        <taxon>Chordata</taxon>
        <taxon>Craniata</taxon>
        <taxon>Vertebrata</taxon>
        <taxon>Euteleostomi</taxon>
        <taxon>Actinopterygii</taxon>
        <taxon>Neopterygii</taxon>
        <taxon>Teleostei</taxon>
        <taxon>Anguilliformes</taxon>
        <taxon>Congridae</taxon>
        <taxon>Conger</taxon>
    </lineage>
</organism>
<feature type="compositionally biased region" description="Polar residues" evidence="2">
    <location>
        <begin position="728"/>
        <end position="741"/>
    </location>
</feature>
<evidence type="ECO:0000313" key="4">
    <source>
        <dbReference type="Proteomes" id="UP001152803"/>
    </source>
</evidence>